<dbReference type="Proteomes" id="UP001144280">
    <property type="component" value="Unassembled WGS sequence"/>
</dbReference>
<dbReference type="PROSITE" id="PS51077">
    <property type="entry name" value="HTH_ICLR"/>
    <property type="match status" value="1"/>
</dbReference>
<keyword evidence="1" id="KW-0805">Transcription regulation</keyword>
<keyword evidence="7" id="KW-1185">Reference proteome</keyword>
<dbReference type="InterPro" id="IPR050707">
    <property type="entry name" value="HTH_MetabolicPath_Reg"/>
</dbReference>
<dbReference type="CDD" id="cd00090">
    <property type="entry name" value="HTH_ARSR"/>
    <property type="match status" value="1"/>
</dbReference>
<evidence type="ECO:0000313" key="7">
    <source>
        <dbReference type="Proteomes" id="UP001144280"/>
    </source>
</evidence>
<keyword evidence="3" id="KW-0804">Transcription</keyword>
<name>A0ABQ5QS13_9ACTN</name>
<dbReference type="RefSeq" id="WP_281893913.1">
    <property type="nucleotide sequence ID" value="NZ_BSDI01000007.1"/>
</dbReference>
<gene>
    <name evidence="6" type="ORF">Pa4123_19310</name>
</gene>
<dbReference type="InterPro" id="IPR011991">
    <property type="entry name" value="ArsR-like_HTH"/>
</dbReference>
<dbReference type="Pfam" id="PF01614">
    <property type="entry name" value="IclR_C"/>
    <property type="match status" value="1"/>
</dbReference>
<accession>A0ABQ5QS13</accession>
<evidence type="ECO:0000256" key="3">
    <source>
        <dbReference type="ARBA" id="ARBA00023163"/>
    </source>
</evidence>
<dbReference type="InterPro" id="IPR036388">
    <property type="entry name" value="WH-like_DNA-bd_sf"/>
</dbReference>
<evidence type="ECO:0000313" key="6">
    <source>
        <dbReference type="EMBL" id="GLH96657.1"/>
    </source>
</evidence>
<feature type="domain" description="IclR-ED" evidence="5">
    <location>
        <begin position="72"/>
        <end position="255"/>
    </location>
</feature>
<dbReference type="SUPFAM" id="SSF55781">
    <property type="entry name" value="GAF domain-like"/>
    <property type="match status" value="1"/>
</dbReference>
<dbReference type="Pfam" id="PF09339">
    <property type="entry name" value="HTH_IclR"/>
    <property type="match status" value="1"/>
</dbReference>
<dbReference type="InterPro" id="IPR036390">
    <property type="entry name" value="WH_DNA-bd_sf"/>
</dbReference>
<dbReference type="Gene3D" id="1.10.10.10">
    <property type="entry name" value="Winged helix-like DNA-binding domain superfamily/Winged helix DNA-binding domain"/>
    <property type="match status" value="1"/>
</dbReference>
<dbReference type="InterPro" id="IPR029016">
    <property type="entry name" value="GAF-like_dom_sf"/>
</dbReference>
<evidence type="ECO:0000256" key="1">
    <source>
        <dbReference type="ARBA" id="ARBA00023015"/>
    </source>
</evidence>
<dbReference type="InterPro" id="IPR014757">
    <property type="entry name" value="Tscrpt_reg_IclR_C"/>
</dbReference>
<feature type="domain" description="HTH iclR-type" evidence="4">
    <location>
        <begin position="9"/>
        <end position="71"/>
    </location>
</feature>
<organism evidence="6 7">
    <name type="scientific">Phytohabitans aurantiacus</name>
    <dbReference type="NCBI Taxonomy" id="3016789"/>
    <lineage>
        <taxon>Bacteria</taxon>
        <taxon>Bacillati</taxon>
        <taxon>Actinomycetota</taxon>
        <taxon>Actinomycetes</taxon>
        <taxon>Micromonosporales</taxon>
        <taxon>Micromonosporaceae</taxon>
    </lineage>
</organism>
<evidence type="ECO:0000259" key="4">
    <source>
        <dbReference type="PROSITE" id="PS51077"/>
    </source>
</evidence>
<proteinExistence type="predicted"/>
<dbReference type="PANTHER" id="PTHR30136">
    <property type="entry name" value="HELIX-TURN-HELIX TRANSCRIPTIONAL REGULATOR, ICLR FAMILY"/>
    <property type="match status" value="1"/>
</dbReference>
<dbReference type="SMART" id="SM00346">
    <property type="entry name" value="HTH_ICLR"/>
    <property type="match status" value="1"/>
</dbReference>
<evidence type="ECO:0000259" key="5">
    <source>
        <dbReference type="PROSITE" id="PS51078"/>
    </source>
</evidence>
<dbReference type="Gene3D" id="3.30.450.40">
    <property type="match status" value="1"/>
</dbReference>
<dbReference type="EMBL" id="BSDI01000007">
    <property type="protein sequence ID" value="GLH96657.1"/>
    <property type="molecule type" value="Genomic_DNA"/>
</dbReference>
<comment type="caution">
    <text evidence="6">The sequence shown here is derived from an EMBL/GenBank/DDBJ whole genome shotgun (WGS) entry which is preliminary data.</text>
</comment>
<dbReference type="InterPro" id="IPR005471">
    <property type="entry name" value="Tscrpt_reg_IclR_N"/>
</dbReference>
<reference evidence="6" key="1">
    <citation type="submission" date="2022-12" db="EMBL/GenBank/DDBJ databases">
        <title>New Phytohabitans aurantiacus sp. RD004123 nov., an actinomycete isolated from soil.</title>
        <authorList>
            <person name="Triningsih D.W."/>
            <person name="Harunari E."/>
            <person name="Igarashi Y."/>
        </authorList>
    </citation>
    <scope>NUCLEOTIDE SEQUENCE</scope>
    <source>
        <strain evidence="6">RD004123</strain>
    </source>
</reference>
<evidence type="ECO:0000256" key="2">
    <source>
        <dbReference type="ARBA" id="ARBA00023125"/>
    </source>
</evidence>
<dbReference type="PANTHER" id="PTHR30136:SF24">
    <property type="entry name" value="HTH-TYPE TRANSCRIPTIONAL REPRESSOR ALLR"/>
    <property type="match status" value="1"/>
</dbReference>
<dbReference type="PROSITE" id="PS51078">
    <property type="entry name" value="ICLR_ED"/>
    <property type="match status" value="1"/>
</dbReference>
<keyword evidence="2" id="KW-0238">DNA-binding</keyword>
<protein>
    <submittedName>
        <fullName evidence="6">IclR family transcriptional regulator</fullName>
    </submittedName>
</protein>
<dbReference type="SUPFAM" id="SSF46785">
    <property type="entry name" value="Winged helix' DNA-binding domain"/>
    <property type="match status" value="1"/>
</dbReference>
<sequence>MARGESEAVKSALRGLEILDLLTRRETPMTFTEIADALGYPRSSLHSLLRTLVQSGWAELDTDTRRYTLGIRAWEAGNAYLRAVDLADRARPYMRRVRDALDETVQLAVRDGRYNVYVSKVDGSQMLVLASAIGRRLEAHATGVGKVLLADLPEAERRSLLGGQPLERFTESTITDLDALEAELALIDERGHSVDNEEYTRGVRCVAVPVRDHTGRVVAGMSVSVPTIRFDAERAEQARALLVAAAAELSTALGWRPY</sequence>